<evidence type="ECO:0000313" key="2">
    <source>
        <dbReference type="Proteomes" id="UP001163603"/>
    </source>
</evidence>
<sequence>MVDLVNNFPTAPIEEKPAFPVCRSHSSLDSKKPEAFSHVRAPSLAADLCPQLCCLSELGMDLEQIKVASRRYPNFAYCRQKVQAVVNFLRELGLSGDSIGKVLTRFPRIVTCSVEDYLKPLDYFFYERGLSVEEVRSVVSTFPSVYSYSLTKSLIPKWEFFFTMGYLKLPLVKFPQYFSYSLEQRIRPRFALVKELEVKIEACKAITHFPRTVNCSVEDNLRPTAEYLKRLGVNVAIILPRFTASLHHGIEMEMKALCANRLSNFSSLFRGTLCITRTQVTFPENLLCQAKLAFSSGNESFNTTVVPPTLLAAEKEEAKSVLSLFLKKQGLSKVAAAKTITKSDLFINLLVSRLHSVHKSRYLVGKELTTLEIRNTLIPYIESLLVEHGNSVVTLVENFPIIPVKDKPAASVSQHPSTPDSKKPKGVSNASVKEKTVSQSFSAPLDFKKPTVVSNGPREEKPAVSVSQSGSSLDSKKQKAVSRMIEVGAVGDLQPHFLYLLELGMDLEQIKLTTSRCPSFAYYSLEGRIKPLVEFLLDLGVAKSEIPKILVQRPHLFGLSISGKIIPIMLYLEDMGVDKKQWAKVILRSPGLLTHSRQKLQAVVNFLNEVGLSGDSIGKALTRFPKIVTCSVEDNLKPVNKFFYEKGFSVEEVKSMVSTFPSVYSYSLAESLIPKWEFFLTTGYSKLALVKFPQYFSYSLEQRIRPRFALVKELGVKIGLNRMLAVSFCDFEKVLEISRKNMLAGRALSCPKSK</sequence>
<protein>
    <submittedName>
        <fullName evidence="1">Uncharacterized protein</fullName>
    </submittedName>
</protein>
<evidence type="ECO:0000313" key="1">
    <source>
        <dbReference type="EMBL" id="KAJ0040897.1"/>
    </source>
</evidence>
<comment type="caution">
    <text evidence="1">The sequence shown here is derived from an EMBL/GenBank/DDBJ whole genome shotgun (WGS) entry which is preliminary data.</text>
</comment>
<accession>A0ACC0YQZ2</accession>
<dbReference type="Proteomes" id="UP001163603">
    <property type="component" value="Chromosome 5"/>
</dbReference>
<name>A0ACC0YQZ2_9ROSI</name>
<organism evidence="1 2">
    <name type="scientific">Pistacia integerrima</name>
    <dbReference type="NCBI Taxonomy" id="434235"/>
    <lineage>
        <taxon>Eukaryota</taxon>
        <taxon>Viridiplantae</taxon>
        <taxon>Streptophyta</taxon>
        <taxon>Embryophyta</taxon>
        <taxon>Tracheophyta</taxon>
        <taxon>Spermatophyta</taxon>
        <taxon>Magnoliopsida</taxon>
        <taxon>eudicotyledons</taxon>
        <taxon>Gunneridae</taxon>
        <taxon>Pentapetalae</taxon>
        <taxon>rosids</taxon>
        <taxon>malvids</taxon>
        <taxon>Sapindales</taxon>
        <taxon>Anacardiaceae</taxon>
        <taxon>Pistacia</taxon>
    </lineage>
</organism>
<proteinExistence type="predicted"/>
<keyword evidence="2" id="KW-1185">Reference proteome</keyword>
<reference evidence="2" key="1">
    <citation type="journal article" date="2023" name="G3 (Bethesda)">
        <title>Genome assembly and association tests identify interacting loci associated with vigor, precocity, and sex in interspecific pistachio rootstocks.</title>
        <authorList>
            <person name="Palmer W."/>
            <person name="Jacygrad E."/>
            <person name="Sagayaradj S."/>
            <person name="Cavanaugh K."/>
            <person name="Han R."/>
            <person name="Bertier L."/>
            <person name="Beede B."/>
            <person name="Kafkas S."/>
            <person name="Golino D."/>
            <person name="Preece J."/>
            <person name="Michelmore R."/>
        </authorList>
    </citation>
    <scope>NUCLEOTIDE SEQUENCE [LARGE SCALE GENOMIC DNA]</scope>
</reference>
<gene>
    <name evidence="1" type="ORF">Pint_26858</name>
</gene>
<dbReference type="EMBL" id="CM047740">
    <property type="protein sequence ID" value="KAJ0040897.1"/>
    <property type="molecule type" value="Genomic_DNA"/>
</dbReference>